<feature type="region of interest" description="Disordered" evidence="1">
    <location>
        <begin position="104"/>
        <end position="149"/>
    </location>
</feature>
<feature type="compositionally biased region" description="Low complexity" evidence="1">
    <location>
        <begin position="109"/>
        <end position="120"/>
    </location>
</feature>
<evidence type="ECO:0000256" key="1">
    <source>
        <dbReference type="SAM" id="MobiDB-lite"/>
    </source>
</evidence>
<dbReference type="Proteomes" id="UP000308197">
    <property type="component" value="Unassembled WGS sequence"/>
</dbReference>
<proteinExistence type="predicted"/>
<evidence type="ECO:0000313" key="3">
    <source>
        <dbReference type="Proteomes" id="UP000308197"/>
    </source>
</evidence>
<dbReference type="InParanoid" id="A0A5C3PHS6"/>
<name>A0A5C3PHS6_9APHY</name>
<gene>
    <name evidence="2" type="ORF">K466DRAFT_65045</name>
</gene>
<dbReference type="EMBL" id="ML211105">
    <property type="protein sequence ID" value="TFK88627.1"/>
    <property type="molecule type" value="Genomic_DNA"/>
</dbReference>
<organism evidence="2 3">
    <name type="scientific">Polyporus arcularius HHB13444</name>
    <dbReference type="NCBI Taxonomy" id="1314778"/>
    <lineage>
        <taxon>Eukaryota</taxon>
        <taxon>Fungi</taxon>
        <taxon>Dikarya</taxon>
        <taxon>Basidiomycota</taxon>
        <taxon>Agaricomycotina</taxon>
        <taxon>Agaricomycetes</taxon>
        <taxon>Polyporales</taxon>
        <taxon>Polyporaceae</taxon>
        <taxon>Polyporus</taxon>
    </lineage>
</organism>
<protein>
    <submittedName>
        <fullName evidence="2">Uncharacterized protein</fullName>
    </submittedName>
</protein>
<keyword evidence="3" id="KW-1185">Reference proteome</keyword>
<reference evidence="2 3" key="1">
    <citation type="journal article" date="2019" name="Nat. Ecol. Evol.">
        <title>Megaphylogeny resolves global patterns of mushroom evolution.</title>
        <authorList>
            <person name="Varga T."/>
            <person name="Krizsan K."/>
            <person name="Foldi C."/>
            <person name="Dima B."/>
            <person name="Sanchez-Garcia M."/>
            <person name="Sanchez-Ramirez S."/>
            <person name="Szollosi G.J."/>
            <person name="Szarkandi J.G."/>
            <person name="Papp V."/>
            <person name="Albert L."/>
            <person name="Andreopoulos W."/>
            <person name="Angelini C."/>
            <person name="Antonin V."/>
            <person name="Barry K.W."/>
            <person name="Bougher N.L."/>
            <person name="Buchanan P."/>
            <person name="Buyck B."/>
            <person name="Bense V."/>
            <person name="Catcheside P."/>
            <person name="Chovatia M."/>
            <person name="Cooper J."/>
            <person name="Damon W."/>
            <person name="Desjardin D."/>
            <person name="Finy P."/>
            <person name="Geml J."/>
            <person name="Haridas S."/>
            <person name="Hughes K."/>
            <person name="Justo A."/>
            <person name="Karasinski D."/>
            <person name="Kautmanova I."/>
            <person name="Kiss B."/>
            <person name="Kocsube S."/>
            <person name="Kotiranta H."/>
            <person name="LaButti K.M."/>
            <person name="Lechner B.E."/>
            <person name="Liimatainen K."/>
            <person name="Lipzen A."/>
            <person name="Lukacs Z."/>
            <person name="Mihaltcheva S."/>
            <person name="Morgado L.N."/>
            <person name="Niskanen T."/>
            <person name="Noordeloos M.E."/>
            <person name="Ohm R.A."/>
            <person name="Ortiz-Santana B."/>
            <person name="Ovrebo C."/>
            <person name="Racz N."/>
            <person name="Riley R."/>
            <person name="Savchenko A."/>
            <person name="Shiryaev A."/>
            <person name="Soop K."/>
            <person name="Spirin V."/>
            <person name="Szebenyi C."/>
            <person name="Tomsovsky M."/>
            <person name="Tulloss R.E."/>
            <person name="Uehling J."/>
            <person name="Grigoriev I.V."/>
            <person name="Vagvolgyi C."/>
            <person name="Papp T."/>
            <person name="Martin F.M."/>
            <person name="Miettinen O."/>
            <person name="Hibbett D.S."/>
            <person name="Nagy L.G."/>
        </authorList>
    </citation>
    <scope>NUCLEOTIDE SEQUENCE [LARGE SCALE GENOMIC DNA]</scope>
    <source>
        <strain evidence="2 3">HHB13444</strain>
    </source>
</reference>
<accession>A0A5C3PHS6</accession>
<dbReference type="AlphaFoldDB" id="A0A5C3PHS6"/>
<sequence>MHGDRWDPGILQPADGREVAIGYRMRINRERRKRRKRREEDGRDGIGRSLSVSCMAETACGRRSLQLVQAGLESTPGPGWDSRLDSKTCMPFAVCCLPLPHAHRQTLDSGPGSAPGPNAGRRTQSGTCCESRGYVDRGPPRIGKASLSD</sequence>
<evidence type="ECO:0000313" key="2">
    <source>
        <dbReference type="EMBL" id="TFK88627.1"/>
    </source>
</evidence>